<feature type="active site" description="Proton acceptor; for glutaminase activity" evidence="7">
    <location>
        <position position="46"/>
    </location>
</feature>
<accession>A0ABY6N0M9</accession>
<feature type="domain" description="CN hydrolase" evidence="10">
    <location>
        <begin position="5"/>
        <end position="245"/>
    </location>
</feature>
<keyword evidence="3 7" id="KW-0436">Ligase</keyword>
<evidence type="ECO:0000256" key="7">
    <source>
        <dbReference type="HAMAP-Rule" id="MF_02090"/>
    </source>
</evidence>
<evidence type="ECO:0000256" key="6">
    <source>
        <dbReference type="ARBA" id="ARBA00023027"/>
    </source>
</evidence>
<feature type="binding site" evidence="7">
    <location>
        <position position="372"/>
    </location>
    <ligand>
        <name>deamido-NAD(+)</name>
        <dbReference type="ChEBI" id="CHEBI:58437"/>
        <note>ligand shared between two neighboring subunits</note>
    </ligand>
</feature>
<keyword evidence="5 7" id="KW-0067">ATP-binding</keyword>
<comment type="pathway">
    <text evidence="1 7 8">Cofactor biosynthesis; NAD(+) biosynthesis; NAD(+) from deamido-NAD(+) (L-Gln route): step 1/1.</text>
</comment>
<dbReference type="InterPro" id="IPR003694">
    <property type="entry name" value="NAD_synthase"/>
</dbReference>
<organism evidence="11 12">
    <name type="scientific">Alkalimarinus alittae</name>
    <dbReference type="NCBI Taxonomy" id="2961619"/>
    <lineage>
        <taxon>Bacteria</taxon>
        <taxon>Pseudomonadati</taxon>
        <taxon>Pseudomonadota</taxon>
        <taxon>Gammaproteobacteria</taxon>
        <taxon>Alteromonadales</taxon>
        <taxon>Alteromonadaceae</taxon>
        <taxon>Alkalimarinus</taxon>
    </lineage>
</organism>
<dbReference type="InterPro" id="IPR036526">
    <property type="entry name" value="C-N_Hydrolase_sf"/>
</dbReference>
<proteinExistence type="inferred from homology"/>
<evidence type="ECO:0000256" key="9">
    <source>
        <dbReference type="RuleBase" id="RU003811"/>
    </source>
</evidence>
<dbReference type="PIRSF" id="PIRSF006630">
    <property type="entry name" value="NADS_GAT"/>
    <property type="match status" value="1"/>
</dbReference>
<keyword evidence="4 7" id="KW-0547">Nucleotide-binding</keyword>
<dbReference type="EC" id="6.3.5.1" evidence="7 8"/>
<dbReference type="Gene3D" id="3.60.110.10">
    <property type="entry name" value="Carbon-nitrogen hydrolase"/>
    <property type="match status" value="1"/>
</dbReference>
<dbReference type="HAMAP" id="MF_02090">
    <property type="entry name" value="NadE_glutamine_dep"/>
    <property type="match status" value="1"/>
</dbReference>
<comment type="catalytic activity">
    <reaction evidence="7 8">
        <text>deamido-NAD(+) + L-glutamine + ATP + H2O = L-glutamate + AMP + diphosphate + NAD(+) + H(+)</text>
        <dbReference type="Rhea" id="RHEA:24384"/>
        <dbReference type="ChEBI" id="CHEBI:15377"/>
        <dbReference type="ChEBI" id="CHEBI:15378"/>
        <dbReference type="ChEBI" id="CHEBI:29985"/>
        <dbReference type="ChEBI" id="CHEBI:30616"/>
        <dbReference type="ChEBI" id="CHEBI:33019"/>
        <dbReference type="ChEBI" id="CHEBI:57540"/>
        <dbReference type="ChEBI" id="CHEBI:58359"/>
        <dbReference type="ChEBI" id="CHEBI:58437"/>
        <dbReference type="ChEBI" id="CHEBI:456215"/>
        <dbReference type="EC" id="6.3.5.1"/>
    </reaction>
</comment>
<dbReference type="InterPro" id="IPR014445">
    <property type="entry name" value="Gln-dep_NAD_synthase"/>
</dbReference>
<name>A0ABY6N0M9_9ALTE</name>
<dbReference type="Pfam" id="PF00795">
    <property type="entry name" value="CN_hydrolase"/>
    <property type="match status" value="1"/>
</dbReference>
<feature type="binding site" evidence="7">
    <location>
        <position position="511"/>
    </location>
    <ligand>
        <name>deamido-NAD(+)</name>
        <dbReference type="ChEBI" id="CHEBI:58437"/>
        <note>ligand shared between two neighboring subunits</note>
    </ligand>
</feature>
<comment type="caution">
    <text evidence="7">Lacks conserved residue(s) required for the propagation of feature annotation.</text>
</comment>
<dbReference type="PROSITE" id="PS50263">
    <property type="entry name" value="CN_HYDROLASE"/>
    <property type="match status" value="1"/>
</dbReference>
<feature type="binding site" evidence="7">
    <location>
        <position position="175"/>
    </location>
    <ligand>
        <name>L-glutamine</name>
        <dbReference type="ChEBI" id="CHEBI:58359"/>
    </ligand>
</feature>
<dbReference type="Proteomes" id="UP001163739">
    <property type="component" value="Chromosome"/>
</dbReference>
<dbReference type="PANTHER" id="PTHR23090:SF9">
    <property type="entry name" value="GLUTAMINE-DEPENDENT NAD(+) SYNTHETASE"/>
    <property type="match status" value="1"/>
</dbReference>
<dbReference type="SUPFAM" id="SSF52402">
    <property type="entry name" value="Adenine nucleotide alpha hydrolases-like"/>
    <property type="match status" value="1"/>
</dbReference>
<evidence type="ECO:0000256" key="4">
    <source>
        <dbReference type="ARBA" id="ARBA00022741"/>
    </source>
</evidence>
<dbReference type="NCBIfam" id="TIGR00552">
    <property type="entry name" value="nadE"/>
    <property type="match status" value="1"/>
</dbReference>
<dbReference type="PANTHER" id="PTHR23090">
    <property type="entry name" value="NH 3 /GLUTAMINE-DEPENDENT NAD + SYNTHETASE"/>
    <property type="match status" value="1"/>
</dbReference>
<dbReference type="GO" id="GO:0003952">
    <property type="term" value="F:NAD+ synthase (glutamine-hydrolyzing) activity"/>
    <property type="evidence" value="ECO:0007669"/>
    <property type="project" value="UniProtKB-EC"/>
</dbReference>
<feature type="binding site" evidence="7">
    <location>
        <position position="181"/>
    </location>
    <ligand>
        <name>L-glutamine</name>
        <dbReference type="ChEBI" id="CHEBI:58359"/>
    </ligand>
</feature>
<feature type="binding site" evidence="7">
    <location>
        <position position="119"/>
    </location>
    <ligand>
        <name>L-glutamine</name>
        <dbReference type="ChEBI" id="CHEBI:58359"/>
    </ligand>
</feature>
<evidence type="ECO:0000256" key="8">
    <source>
        <dbReference type="PIRNR" id="PIRNR006630"/>
    </source>
</evidence>
<sequence length="542" mass="60294">MSDQLRVVMAQLDFLVGDIPGNTSKAVEAIEQASQIHQADIIVFPELTLTGYPPEDLLLRPSLQLRIERAVEDVKQAAKGIAVVIGYPWRDDGQLFNMAAFIADGEVVQLYRKQFLPNYQVFDEKRYFETGHEPSVVQFRGLKIGLTVCEDIWHEAPIKQLAAENVDLILNLNASPFHENKLGQRKALLFRQASEHRIPIVYVNLMGGQDELVFDGGSMVVDLDGQCVVNAPEYQAGLYPVDFNCEAACRPIPQTLHPELSSEARVYNALVLGVRDYVNKNGFKSIVLGLSGGIDSALTLAIAVDAIGKERAHAVMMPFKYTSSMSIEDAEAEAVALGVKYDVYSIEPMYNAFMKTLSEPFSGLAPDTTEENLQARCRGVLLMSLSNKFGSLVLTTGNKSEIAVGYSTLYGDMAGGFDVLKDVPKTLVYKLSRYRNTISPVIPERVIERPPSAELAPDQKDQDSLPPYDELDHILYLYVECDYSAHAIVAEGYERSIVERVIRLVDVNEYKRRQAPIGVRITERGFGKDRRYPITSGWKAGE</sequence>
<evidence type="ECO:0000259" key="10">
    <source>
        <dbReference type="PROSITE" id="PS50263"/>
    </source>
</evidence>
<dbReference type="SUPFAM" id="SSF56317">
    <property type="entry name" value="Carbon-nitrogen hydrolase"/>
    <property type="match status" value="1"/>
</dbReference>
<feature type="binding site" evidence="7">
    <location>
        <position position="396"/>
    </location>
    <ligand>
        <name>ATP</name>
        <dbReference type="ChEBI" id="CHEBI:30616"/>
    </ligand>
</feature>
<feature type="binding site" evidence="7">
    <location>
        <begin position="289"/>
        <end position="296"/>
    </location>
    <ligand>
        <name>ATP</name>
        <dbReference type="ChEBI" id="CHEBI:30616"/>
    </ligand>
</feature>
<comment type="similarity">
    <text evidence="9">Belongs to the NAD synthetase family.</text>
</comment>
<feature type="active site" description="For glutaminase activity" evidence="7">
    <location>
        <position position="113"/>
    </location>
</feature>
<dbReference type="InterPro" id="IPR003010">
    <property type="entry name" value="C-N_Hydrolase"/>
</dbReference>
<comment type="similarity">
    <text evidence="2 7 8">In the C-terminal section; belongs to the NAD synthetase family.</text>
</comment>
<evidence type="ECO:0000256" key="2">
    <source>
        <dbReference type="ARBA" id="ARBA00007145"/>
    </source>
</evidence>
<feature type="binding site" evidence="7">
    <location>
        <position position="401"/>
    </location>
    <ligand>
        <name>deamido-NAD(+)</name>
        <dbReference type="ChEBI" id="CHEBI:58437"/>
        <note>ligand shared between two neighboring subunits</note>
    </ligand>
</feature>
<dbReference type="CDD" id="cd07570">
    <property type="entry name" value="GAT_Gln-NAD-synth"/>
    <property type="match status" value="1"/>
</dbReference>
<evidence type="ECO:0000256" key="3">
    <source>
        <dbReference type="ARBA" id="ARBA00022598"/>
    </source>
</evidence>
<gene>
    <name evidence="7" type="primary">nadE</name>
    <name evidence="11" type="ORF">NKI27_16245</name>
</gene>
<dbReference type="Gene3D" id="3.40.50.620">
    <property type="entry name" value="HUPs"/>
    <property type="match status" value="1"/>
</dbReference>
<evidence type="ECO:0000256" key="1">
    <source>
        <dbReference type="ARBA" id="ARBA00005188"/>
    </source>
</evidence>
<dbReference type="NCBIfam" id="NF010588">
    <property type="entry name" value="PRK13981.1"/>
    <property type="match status" value="1"/>
</dbReference>
<dbReference type="RefSeq" id="WP_265047084.1">
    <property type="nucleotide sequence ID" value="NZ_CP100390.1"/>
</dbReference>
<keyword evidence="6 7" id="KW-0520">NAD</keyword>
<dbReference type="Pfam" id="PF02540">
    <property type="entry name" value="NAD_synthase"/>
    <property type="match status" value="1"/>
</dbReference>
<evidence type="ECO:0000256" key="5">
    <source>
        <dbReference type="ARBA" id="ARBA00022840"/>
    </source>
</evidence>
<evidence type="ECO:0000313" key="11">
    <source>
        <dbReference type="EMBL" id="UZE95595.1"/>
    </source>
</evidence>
<reference evidence="11" key="1">
    <citation type="submission" date="2022-06" db="EMBL/GenBank/DDBJ databases">
        <title>Alkalimarinus sp. nov., isolated from gut of a Alitta virens.</title>
        <authorList>
            <person name="Yang A.I."/>
            <person name="Shin N.-R."/>
        </authorList>
    </citation>
    <scope>NUCLEOTIDE SEQUENCE</scope>
    <source>
        <strain evidence="11">A2M4</strain>
    </source>
</reference>
<dbReference type="CDD" id="cd00553">
    <property type="entry name" value="NAD_synthase"/>
    <property type="match status" value="1"/>
</dbReference>
<dbReference type="InterPro" id="IPR022310">
    <property type="entry name" value="NAD/GMP_synthase"/>
</dbReference>
<protein>
    <recommendedName>
        <fullName evidence="7 8">Glutamine-dependent NAD(+) synthetase</fullName>
        <ecNumber evidence="7 8">6.3.5.1</ecNumber>
    </recommendedName>
    <alternativeName>
        <fullName evidence="7 8">NAD(+) synthase [glutamine-hydrolyzing]</fullName>
    </alternativeName>
</protein>
<comment type="function">
    <text evidence="7">Catalyzes the ATP-dependent amidation of deamido-NAD to form NAD. Uses L-glutamine as a nitrogen source.</text>
</comment>
<evidence type="ECO:0000313" key="12">
    <source>
        <dbReference type="Proteomes" id="UP001163739"/>
    </source>
</evidence>
<keyword evidence="12" id="KW-1185">Reference proteome</keyword>
<feature type="active site" description="Nucleophile; for glutaminase activity" evidence="7">
    <location>
        <position position="149"/>
    </location>
</feature>
<dbReference type="InterPro" id="IPR014729">
    <property type="entry name" value="Rossmann-like_a/b/a_fold"/>
</dbReference>
<dbReference type="EMBL" id="CP100390">
    <property type="protein sequence ID" value="UZE95595.1"/>
    <property type="molecule type" value="Genomic_DNA"/>
</dbReference>